<evidence type="ECO:0000256" key="22">
    <source>
        <dbReference type="PIRNR" id="PIRNR001563"/>
    </source>
</evidence>
<keyword evidence="10" id="KW-0479">Metal-binding</keyword>
<evidence type="ECO:0000256" key="4">
    <source>
        <dbReference type="ARBA" id="ARBA00005150"/>
    </source>
</evidence>
<evidence type="ECO:0000256" key="5">
    <source>
        <dbReference type="ARBA" id="ARBA00008276"/>
    </source>
</evidence>
<evidence type="ECO:0000256" key="17">
    <source>
        <dbReference type="ARBA" id="ARBA00032510"/>
    </source>
</evidence>
<dbReference type="RefSeq" id="WP_023936785.1">
    <property type="nucleotide sequence ID" value="NZ_FUXH01000004.1"/>
</dbReference>
<accession>A0A2X4PPG6</accession>
<dbReference type="GO" id="GO:0004326">
    <property type="term" value="F:tetrahydrofolylpolyglutamate synthase activity"/>
    <property type="evidence" value="ECO:0007669"/>
    <property type="project" value="UniProtKB-EC"/>
</dbReference>
<evidence type="ECO:0000256" key="6">
    <source>
        <dbReference type="ARBA" id="ARBA00013023"/>
    </source>
</evidence>
<dbReference type="EC" id="6.3.2.17" evidence="7"/>
<dbReference type="EMBL" id="LS483447">
    <property type="protein sequence ID" value="SQH73448.1"/>
    <property type="molecule type" value="Genomic_DNA"/>
</dbReference>
<dbReference type="KEGG" id="pcre:NCTC12858_01308"/>
<name>A0A2X4PPG6_9PORP</name>
<comment type="cofactor">
    <cofactor evidence="1">
        <name>Mg(2+)</name>
        <dbReference type="ChEBI" id="CHEBI:18420"/>
    </cofactor>
</comment>
<evidence type="ECO:0000256" key="9">
    <source>
        <dbReference type="ARBA" id="ARBA00022598"/>
    </source>
</evidence>
<feature type="domain" description="Mur ligase central" evidence="24">
    <location>
        <begin position="51"/>
        <end position="268"/>
    </location>
</feature>
<keyword evidence="12 22" id="KW-0067">ATP-binding</keyword>
<comment type="pathway">
    <text evidence="4">Cofactor biosynthesis; tetrahydrofolylpolyglutamate biosynthesis.</text>
</comment>
<protein>
    <recommendedName>
        <fullName evidence="8">Dihydrofolate synthase/folylpolyglutamate synthase</fullName>
        <ecNumber evidence="6">6.3.2.12</ecNumber>
        <ecNumber evidence="7">6.3.2.17</ecNumber>
    </recommendedName>
    <alternativeName>
        <fullName evidence="17">Folylpoly-gamma-glutamate synthetase-dihydrofolate synthetase</fullName>
    </alternativeName>
    <alternativeName>
        <fullName evidence="15">Folylpolyglutamate synthetase</fullName>
    </alternativeName>
    <alternativeName>
        <fullName evidence="16">Tetrahydrofolylpolyglutamate synthase</fullName>
    </alternativeName>
</protein>
<dbReference type="NCBIfam" id="TIGR01499">
    <property type="entry name" value="folC"/>
    <property type="match status" value="1"/>
</dbReference>
<dbReference type="InterPro" id="IPR004101">
    <property type="entry name" value="Mur_ligase_C"/>
</dbReference>
<dbReference type="Pfam" id="PF02875">
    <property type="entry name" value="Mur_ligase_C"/>
    <property type="match status" value="1"/>
</dbReference>
<dbReference type="PIRSF" id="PIRSF001563">
    <property type="entry name" value="Folylpolyglu_synth"/>
    <property type="match status" value="1"/>
</dbReference>
<keyword evidence="14" id="KW-0289">Folate biosynthesis</keyword>
<dbReference type="AlphaFoldDB" id="A0A2X4PPG6"/>
<comment type="similarity">
    <text evidence="5 22">Belongs to the folylpolyglutamate synthase family.</text>
</comment>
<dbReference type="PANTHER" id="PTHR11136:SF0">
    <property type="entry name" value="DIHYDROFOLATE SYNTHETASE-RELATED"/>
    <property type="match status" value="1"/>
</dbReference>
<keyword evidence="26" id="KW-1185">Reference proteome</keyword>
<gene>
    <name evidence="25" type="primary">folC</name>
    <name evidence="25" type="ORF">NCTC12858_01308</name>
</gene>
<sequence length="432" mass="47336">MNYQEAIEYLYRATPVFQHSGGSAYKPGLSTVIALSEAFGNPHLALCCIHVAGTNGKGSTCHTLAAVLQKAGYKVGLFTSPHLVDFRERIRVNGQKVSEEYVVQFTKESQTLVEKLRPSFFELTTVMAFSHFAKEKVDIAVIEVGMGGRLDSTNIIKPMLSIITGISLDHTQFLGNTIEDIAIEKAGVIKPHVPVVVGEANKCLREIFTQKASTEYAPIYFAEDSKHILEAKLSEDQSYISYQTALWGEIQSGLTGDAQPINARTVMTAITLLQQRLQIPTSAIQSGFRNVISLTGLMGRWQVLEHSPLLICDTGHNAGGIAQIVSRLEKLKVTHLHIIFGMAADKDVKQVLELLPKQAYYYFCQASVDRAMPVDELYSLAKGCGLDGEKFVSVEKALASARKKASQEDALFVGGSNFVVADLLSTLHLLKK</sequence>
<dbReference type="Proteomes" id="UP000249300">
    <property type="component" value="Chromosome 1"/>
</dbReference>
<dbReference type="SUPFAM" id="SSF53623">
    <property type="entry name" value="MurD-like peptide ligases, catalytic domain"/>
    <property type="match status" value="1"/>
</dbReference>
<dbReference type="GO" id="GO:0008841">
    <property type="term" value="F:dihydrofolate synthase activity"/>
    <property type="evidence" value="ECO:0007669"/>
    <property type="project" value="UniProtKB-EC"/>
</dbReference>
<evidence type="ECO:0000259" key="24">
    <source>
        <dbReference type="Pfam" id="PF08245"/>
    </source>
</evidence>
<dbReference type="SUPFAM" id="SSF53244">
    <property type="entry name" value="MurD-like peptide ligases, peptide-binding domain"/>
    <property type="match status" value="1"/>
</dbReference>
<dbReference type="Gene3D" id="3.90.190.20">
    <property type="entry name" value="Mur ligase, C-terminal domain"/>
    <property type="match status" value="1"/>
</dbReference>
<evidence type="ECO:0000256" key="1">
    <source>
        <dbReference type="ARBA" id="ARBA00001946"/>
    </source>
</evidence>
<evidence type="ECO:0000256" key="3">
    <source>
        <dbReference type="ARBA" id="ARBA00004799"/>
    </source>
</evidence>
<dbReference type="PROSITE" id="PS01012">
    <property type="entry name" value="FOLYLPOLYGLU_SYNT_2"/>
    <property type="match status" value="1"/>
</dbReference>
<evidence type="ECO:0000256" key="8">
    <source>
        <dbReference type="ARBA" id="ARBA00019357"/>
    </source>
</evidence>
<evidence type="ECO:0000256" key="15">
    <source>
        <dbReference type="ARBA" id="ARBA00030048"/>
    </source>
</evidence>
<dbReference type="InterPro" id="IPR036615">
    <property type="entry name" value="Mur_ligase_C_dom_sf"/>
</dbReference>
<comment type="catalytic activity">
    <reaction evidence="20">
        <text>(6R)-5,10-methylenetetrahydrofolyl-(gamma-L-Glu)(n) + L-glutamate + ATP = (6R)-5,10-methylenetetrahydrofolyl-(gamma-L-Glu)(n+1) + ADP + phosphate + H(+)</text>
        <dbReference type="Rhea" id="RHEA:51912"/>
        <dbReference type="Rhea" id="RHEA-COMP:13257"/>
        <dbReference type="Rhea" id="RHEA-COMP:13258"/>
        <dbReference type="ChEBI" id="CHEBI:15378"/>
        <dbReference type="ChEBI" id="CHEBI:29985"/>
        <dbReference type="ChEBI" id="CHEBI:30616"/>
        <dbReference type="ChEBI" id="CHEBI:43474"/>
        <dbReference type="ChEBI" id="CHEBI:136572"/>
        <dbReference type="ChEBI" id="CHEBI:456216"/>
        <dbReference type="EC" id="6.3.2.17"/>
    </reaction>
</comment>
<comment type="catalytic activity">
    <reaction evidence="19">
        <text>10-formyltetrahydrofolyl-(gamma-L-Glu)(n) + L-glutamate + ATP = 10-formyltetrahydrofolyl-(gamma-L-Glu)(n+1) + ADP + phosphate + H(+)</text>
        <dbReference type="Rhea" id="RHEA:51904"/>
        <dbReference type="Rhea" id="RHEA-COMP:13088"/>
        <dbReference type="Rhea" id="RHEA-COMP:14300"/>
        <dbReference type="ChEBI" id="CHEBI:15378"/>
        <dbReference type="ChEBI" id="CHEBI:29985"/>
        <dbReference type="ChEBI" id="CHEBI:30616"/>
        <dbReference type="ChEBI" id="CHEBI:43474"/>
        <dbReference type="ChEBI" id="CHEBI:134413"/>
        <dbReference type="ChEBI" id="CHEBI:456216"/>
        <dbReference type="EC" id="6.3.2.17"/>
    </reaction>
</comment>
<evidence type="ECO:0000256" key="11">
    <source>
        <dbReference type="ARBA" id="ARBA00022741"/>
    </source>
</evidence>
<dbReference type="InterPro" id="IPR036565">
    <property type="entry name" value="Mur-like_cat_sf"/>
</dbReference>
<dbReference type="GO" id="GO:0005737">
    <property type="term" value="C:cytoplasm"/>
    <property type="evidence" value="ECO:0007669"/>
    <property type="project" value="TreeGrafter"/>
</dbReference>
<evidence type="ECO:0000256" key="21">
    <source>
        <dbReference type="ARBA" id="ARBA00049161"/>
    </source>
</evidence>
<dbReference type="InterPro" id="IPR018109">
    <property type="entry name" value="Folylpolyglutamate_synth_CS"/>
</dbReference>
<proteinExistence type="inferred from homology"/>
<evidence type="ECO:0000256" key="19">
    <source>
        <dbReference type="ARBA" id="ARBA00047808"/>
    </source>
</evidence>
<comment type="function">
    <text evidence="2">Functions in two distinct reactions of the de novo folate biosynthetic pathway. Catalyzes the addition of a glutamate residue to dihydropteroate (7,8-dihydropteroate or H2Pte) to form dihydrofolate (7,8-dihydrofolate monoglutamate or H2Pte-Glu). Also catalyzes successive additions of L-glutamate to tetrahydrofolate or 10-formyltetrahydrofolate or 5,10-methylenetetrahydrofolate, leading to folylpolyglutamate derivatives.</text>
</comment>
<dbReference type="GO" id="GO:0046656">
    <property type="term" value="P:folic acid biosynthetic process"/>
    <property type="evidence" value="ECO:0007669"/>
    <property type="project" value="UniProtKB-KW"/>
</dbReference>
<evidence type="ECO:0000313" key="25">
    <source>
        <dbReference type="EMBL" id="SQH73448.1"/>
    </source>
</evidence>
<evidence type="ECO:0000256" key="14">
    <source>
        <dbReference type="ARBA" id="ARBA00022909"/>
    </source>
</evidence>
<evidence type="ECO:0000256" key="2">
    <source>
        <dbReference type="ARBA" id="ARBA00002714"/>
    </source>
</evidence>
<dbReference type="InterPro" id="IPR013221">
    <property type="entry name" value="Mur_ligase_cen"/>
</dbReference>
<evidence type="ECO:0000313" key="26">
    <source>
        <dbReference type="Proteomes" id="UP000249300"/>
    </source>
</evidence>
<evidence type="ECO:0000256" key="18">
    <source>
        <dbReference type="ARBA" id="ARBA00047493"/>
    </source>
</evidence>
<comment type="pathway">
    <text evidence="3">Cofactor biosynthesis; tetrahydrofolate biosynthesis; 7,8-dihydrofolate from 2-amino-4-hydroxy-6-hydroxymethyl-7,8-dihydropteridine diphosphate and 4-aminobenzoate: step 2/2.</text>
</comment>
<feature type="domain" description="Mur ligase C-terminal" evidence="23">
    <location>
        <begin position="299"/>
        <end position="416"/>
    </location>
</feature>
<comment type="catalytic activity">
    <reaction evidence="21">
        <text>7,8-dihydropteroate + L-glutamate + ATP = 7,8-dihydrofolate + ADP + phosphate + H(+)</text>
        <dbReference type="Rhea" id="RHEA:23584"/>
        <dbReference type="ChEBI" id="CHEBI:15378"/>
        <dbReference type="ChEBI" id="CHEBI:17839"/>
        <dbReference type="ChEBI" id="CHEBI:29985"/>
        <dbReference type="ChEBI" id="CHEBI:30616"/>
        <dbReference type="ChEBI" id="CHEBI:43474"/>
        <dbReference type="ChEBI" id="CHEBI:57451"/>
        <dbReference type="ChEBI" id="CHEBI:456216"/>
        <dbReference type="EC" id="6.3.2.12"/>
    </reaction>
</comment>
<keyword evidence="13" id="KW-0460">Magnesium</keyword>
<dbReference type="EC" id="6.3.2.12" evidence="6"/>
<keyword evidence="11 22" id="KW-0547">Nucleotide-binding</keyword>
<dbReference type="Pfam" id="PF08245">
    <property type="entry name" value="Mur_ligase_M"/>
    <property type="match status" value="1"/>
</dbReference>
<evidence type="ECO:0000256" key="16">
    <source>
        <dbReference type="ARBA" id="ARBA00030592"/>
    </source>
</evidence>
<evidence type="ECO:0000256" key="7">
    <source>
        <dbReference type="ARBA" id="ARBA00013025"/>
    </source>
</evidence>
<organism evidence="25 26">
    <name type="scientific">Porphyromonas crevioricanis</name>
    <dbReference type="NCBI Taxonomy" id="393921"/>
    <lineage>
        <taxon>Bacteria</taxon>
        <taxon>Pseudomonadati</taxon>
        <taxon>Bacteroidota</taxon>
        <taxon>Bacteroidia</taxon>
        <taxon>Bacteroidales</taxon>
        <taxon>Porphyromonadaceae</taxon>
        <taxon>Porphyromonas</taxon>
    </lineage>
</organism>
<evidence type="ECO:0000256" key="13">
    <source>
        <dbReference type="ARBA" id="ARBA00022842"/>
    </source>
</evidence>
<comment type="catalytic activity">
    <reaction evidence="18">
        <text>(6S)-5,6,7,8-tetrahydrofolyl-(gamma-L-Glu)(n) + L-glutamate + ATP = (6S)-5,6,7,8-tetrahydrofolyl-(gamma-L-Glu)(n+1) + ADP + phosphate + H(+)</text>
        <dbReference type="Rhea" id="RHEA:10580"/>
        <dbReference type="Rhea" id="RHEA-COMP:14738"/>
        <dbReference type="Rhea" id="RHEA-COMP:14740"/>
        <dbReference type="ChEBI" id="CHEBI:15378"/>
        <dbReference type="ChEBI" id="CHEBI:29985"/>
        <dbReference type="ChEBI" id="CHEBI:30616"/>
        <dbReference type="ChEBI" id="CHEBI:43474"/>
        <dbReference type="ChEBI" id="CHEBI:141005"/>
        <dbReference type="ChEBI" id="CHEBI:456216"/>
        <dbReference type="EC" id="6.3.2.17"/>
    </reaction>
</comment>
<dbReference type="GO" id="GO:0046872">
    <property type="term" value="F:metal ion binding"/>
    <property type="evidence" value="ECO:0007669"/>
    <property type="project" value="UniProtKB-KW"/>
</dbReference>
<keyword evidence="9 22" id="KW-0436">Ligase</keyword>
<evidence type="ECO:0000256" key="10">
    <source>
        <dbReference type="ARBA" id="ARBA00022723"/>
    </source>
</evidence>
<evidence type="ECO:0000256" key="12">
    <source>
        <dbReference type="ARBA" id="ARBA00022840"/>
    </source>
</evidence>
<dbReference type="FunFam" id="3.40.1190.10:FF:000011">
    <property type="entry name" value="Folylpolyglutamate synthase/dihydrofolate synthase"/>
    <property type="match status" value="1"/>
</dbReference>
<dbReference type="InterPro" id="IPR001645">
    <property type="entry name" value="Folylpolyglutamate_synth"/>
</dbReference>
<dbReference type="Gene3D" id="3.40.1190.10">
    <property type="entry name" value="Mur-like, catalytic domain"/>
    <property type="match status" value="1"/>
</dbReference>
<dbReference type="PANTHER" id="PTHR11136">
    <property type="entry name" value="FOLYLPOLYGLUTAMATE SYNTHASE-RELATED"/>
    <property type="match status" value="1"/>
</dbReference>
<evidence type="ECO:0000256" key="20">
    <source>
        <dbReference type="ARBA" id="ARBA00049035"/>
    </source>
</evidence>
<evidence type="ECO:0000259" key="23">
    <source>
        <dbReference type="Pfam" id="PF02875"/>
    </source>
</evidence>
<dbReference type="GO" id="GO:0005524">
    <property type="term" value="F:ATP binding"/>
    <property type="evidence" value="ECO:0007669"/>
    <property type="project" value="UniProtKB-KW"/>
</dbReference>
<reference evidence="25 26" key="1">
    <citation type="submission" date="2018-06" db="EMBL/GenBank/DDBJ databases">
        <authorList>
            <consortium name="Pathogen Informatics"/>
            <person name="Doyle S."/>
        </authorList>
    </citation>
    <scope>NUCLEOTIDE SEQUENCE [LARGE SCALE GENOMIC DNA]</scope>
    <source>
        <strain evidence="25 26">NCTC12858</strain>
    </source>
</reference>